<keyword evidence="1" id="KW-0812">Transmembrane</keyword>
<protein>
    <recommendedName>
        <fullName evidence="4">LPXTG cell wall anchor domain-containing protein</fullName>
    </recommendedName>
</protein>
<dbReference type="AlphaFoldDB" id="A0AAC9QW56"/>
<dbReference type="Proteomes" id="UP000192391">
    <property type="component" value="Chromosome"/>
</dbReference>
<dbReference type="KEGG" id="elim:B2M23_15365"/>
<organism evidence="2 3">
    <name type="scientific">Eubacterium limosum</name>
    <dbReference type="NCBI Taxonomy" id="1736"/>
    <lineage>
        <taxon>Bacteria</taxon>
        <taxon>Bacillati</taxon>
        <taxon>Bacillota</taxon>
        <taxon>Clostridia</taxon>
        <taxon>Eubacteriales</taxon>
        <taxon>Eubacteriaceae</taxon>
        <taxon>Eubacterium</taxon>
    </lineage>
</organism>
<name>A0AAC9QW56_EUBLI</name>
<reference evidence="3" key="1">
    <citation type="journal article" date="2017" name="Sci. Rep.">
        <title>Determination of the Genome and Primary Transcriptome of Syngas Fermenting Eubacterium limosum ATCC 8486.</title>
        <authorList>
            <person name="Song Y."/>
            <person name="Shin J."/>
            <person name="Jeong Y."/>
            <person name="Jin S."/>
            <person name="Lee J.K."/>
            <person name="Kim D.R."/>
            <person name="Kim S.C."/>
            <person name="Cho S."/>
            <person name="Cho B.K."/>
        </authorList>
    </citation>
    <scope>NUCLEOTIDE SEQUENCE [LARGE SCALE GENOMIC DNA]</scope>
    <source>
        <strain evidence="3">ATCC 8486</strain>
    </source>
</reference>
<keyword evidence="1" id="KW-0472">Membrane</keyword>
<evidence type="ECO:0000313" key="3">
    <source>
        <dbReference type="Proteomes" id="UP000192391"/>
    </source>
</evidence>
<gene>
    <name evidence="2" type="ORF">B2M23_15365</name>
</gene>
<dbReference type="EMBL" id="CP019962">
    <property type="protein sequence ID" value="ARD66817.1"/>
    <property type="molecule type" value="Genomic_DNA"/>
</dbReference>
<evidence type="ECO:0000313" key="2">
    <source>
        <dbReference type="EMBL" id="ARD66817.1"/>
    </source>
</evidence>
<sequence length="258" mass="25638">MTKKYSVSFVLCTYFQYLMTLLLLCGGASPCSIFFMIFLKKPRGRVTSARAATISGGKMKKLRTKLVTLLATAALLFAACGSAFAATPNDQVIAALSGAGVPGDLVGIAENFLKADPATTLTQAQADAIVGNISAAREAAAAVKDQGNAAMLNAVSGYFTAACNEAGFSGAVGDIVNGSVTFTVTAPGKSVSFTVSAASGGGVVVGGGSVSESGSAATTVTGVGKTAVDNTAFILAGVLGAATLAAAGFVALRRKAIR</sequence>
<keyword evidence="1" id="KW-1133">Transmembrane helix</keyword>
<accession>A0AAC9QW56</accession>
<proteinExistence type="predicted"/>
<evidence type="ECO:0000256" key="1">
    <source>
        <dbReference type="SAM" id="Phobius"/>
    </source>
</evidence>
<feature type="transmembrane region" description="Helical" evidence="1">
    <location>
        <begin position="14"/>
        <end position="39"/>
    </location>
</feature>
<feature type="transmembrane region" description="Helical" evidence="1">
    <location>
        <begin position="66"/>
        <end position="86"/>
    </location>
</feature>
<feature type="transmembrane region" description="Helical" evidence="1">
    <location>
        <begin position="232"/>
        <end position="252"/>
    </location>
</feature>
<evidence type="ECO:0008006" key="4">
    <source>
        <dbReference type="Google" id="ProtNLM"/>
    </source>
</evidence>